<organism evidence="1 2">
    <name type="scientific">Russula earlei</name>
    <dbReference type="NCBI Taxonomy" id="71964"/>
    <lineage>
        <taxon>Eukaryota</taxon>
        <taxon>Fungi</taxon>
        <taxon>Dikarya</taxon>
        <taxon>Basidiomycota</taxon>
        <taxon>Agaricomycotina</taxon>
        <taxon>Agaricomycetes</taxon>
        <taxon>Russulales</taxon>
        <taxon>Russulaceae</taxon>
        <taxon>Russula</taxon>
    </lineage>
</organism>
<evidence type="ECO:0000313" key="1">
    <source>
        <dbReference type="EMBL" id="KAI9463808.1"/>
    </source>
</evidence>
<accession>A0ACC0U608</accession>
<sequence>MRSAISMKVVLESCSPCAVPQRPTHPLPNRCSSDRIDSHVLRLILISFFVSTKLSPTRCTCKVREKWNLFIVDVRCLKAISDSTNSPSQRLTRPLCITSAASESTSRRCCEERRTSAFSSSPPRVFDLTYMRQIDAGDADASTSKDRVNGLHSDLDPPKLASLAGRSLSTCDRTTSPMDPTTTDGMGCRERVEGWPSARRPTTHQLDVPDDDPDTYKGMYGRPLVALLPPFRSPVERRVAGHRRCAMPCFPPRAGTRSGLGTQPALTLGTCGYSPRRRLEFEFATRFRKRDDQVDGAVD</sequence>
<name>A0ACC0U608_9AGAM</name>
<dbReference type="EMBL" id="JAGFNK010000154">
    <property type="protein sequence ID" value="KAI9463808.1"/>
    <property type="molecule type" value="Genomic_DNA"/>
</dbReference>
<proteinExistence type="predicted"/>
<dbReference type="Proteomes" id="UP001207468">
    <property type="component" value="Unassembled WGS sequence"/>
</dbReference>
<evidence type="ECO:0000313" key="2">
    <source>
        <dbReference type="Proteomes" id="UP001207468"/>
    </source>
</evidence>
<protein>
    <submittedName>
        <fullName evidence="1">Uncharacterized protein</fullName>
    </submittedName>
</protein>
<comment type="caution">
    <text evidence="1">The sequence shown here is derived from an EMBL/GenBank/DDBJ whole genome shotgun (WGS) entry which is preliminary data.</text>
</comment>
<keyword evidence="2" id="KW-1185">Reference proteome</keyword>
<reference evidence="1" key="1">
    <citation type="submission" date="2021-03" db="EMBL/GenBank/DDBJ databases">
        <title>Evolutionary priming and transition to the ectomycorrhizal habit in an iconic lineage of mushroom-forming fungi: is preadaptation a requirement?</title>
        <authorList>
            <consortium name="DOE Joint Genome Institute"/>
            <person name="Looney B.P."/>
            <person name="Miyauchi S."/>
            <person name="Morin E."/>
            <person name="Drula E."/>
            <person name="Courty P.E."/>
            <person name="Chicoki N."/>
            <person name="Fauchery L."/>
            <person name="Kohler A."/>
            <person name="Kuo A."/>
            <person name="LaButti K."/>
            <person name="Pangilinan J."/>
            <person name="Lipzen A."/>
            <person name="Riley R."/>
            <person name="Andreopoulos W."/>
            <person name="He G."/>
            <person name="Johnson J."/>
            <person name="Barry K.W."/>
            <person name="Grigoriev I.V."/>
            <person name="Nagy L."/>
            <person name="Hibbett D."/>
            <person name="Henrissat B."/>
            <person name="Matheny P.B."/>
            <person name="Labbe J."/>
            <person name="Martin A.F."/>
        </authorList>
    </citation>
    <scope>NUCLEOTIDE SEQUENCE</scope>
    <source>
        <strain evidence="1">BPL698</strain>
    </source>
</reference>
<gene>
    <name evidence="1" type="ORF">F5148DRAFT_194325</name>
</gene>